<dbReference type="InterPro" id="IPR046871">
    <property type="entry name" value="Pro_CA_2"/>
</dbReference>
<evidence type="ECO:0000313" key="2">
    <source>
        <dbReference type="Proteomes" id="UP000178930"/>
    </source>
</evidence>
<protein>
    <recommendedName>
        <fullName evidence="3">Carbonic anhydrase</fullName>
    </recommendedName>
</protein>
<gene>
    <name evidence="1" type="ORF">A2729_00595</name>
</gene>
<dbReference type="STRING" id="1797532.A2729_00595"/>
<dbReference type="EMBL" id="MHIB01000003">
    <property type="protein sequence ID" value="OGY45321.1"/>
    <property type="molecule type" value="Genomic_DNA"/>
</dbReference>
<evidence type="ECO:0000313" key="1">
    <source>
        <dbReference type="EMBL" id="OGY45321.1"/>
    </source>
</evidence>
<reference evidence="1 2" key="1">
    <citation type="journal article" date="2016" name="Nat. Commun.">
        <title>Thousands of microbial genomes shed light on interconnected biogeochemical processes in an aquifer system.</title>
        <authorList>
            <person name="Anantharaman K."/>
            <person name="Brown C.T."/>
            <person name="Hug L.A."/>
            <person name="Sharon I."/>
            <person name="Castelle C.J."/>
            <person name="Probst A.J."/>
            <person name="Thomas B.C."/>
            <person name="Singh A."/>
            <person name="Wilkins M.J."/>
            <person name="Karaoz U."/>
            <person name="Brodie E.L."/>
            <person name="Williams K.H."/>
            <person name="Hubbard S.S."/>
            <person name="Banfield J.F."/>
        </authorList>
    </citation>
    <scope>NUCLEOTIDE SEQUENCE [LARGE SCALE GENOMIC DNA]</scope>
</reference>
<dbReference type="AlphaFoldDB" id="A0A1G1XZD2"/>
<proteinExistence type="predicted"/>
<name>A0A1G1XZD2_9BACT</name>
<dbReference type="Pfam" id="PF20393">
    <property type="entry name" value="Pro_CA_2"/>
    <property type="match status" value="1"/>
</dbReference>
<comment type="caution">
    <text evidence="1">The sequence shown here is derived from an EMBL/GenBank/DDBJ whole genome shotgun (WGS) entry which is preliminary data.</text>
</comment>
<dbReference type="SUPFAM" id="SSF53056">
    <property type="entry name" value="beta-carbonic anhydrase, cab"/>
    <property type="match status" value="1"/>
</dbReference>
<evidence type="ECO:0008006" key="3">
    <source>
        <dbReference type="Google" id="ProtNLM"/>
    </source>
</evidence>
<organism evidence="1 2">
    <name type="scientific">Candidatus Buchananbacteria bacterium RIFCSPHIGHO2_01_FULL_39_14</name>
    <dbReference type="NCBI Taxonomy" id="1797532"/>
    <lineage>
        <taxon>Bacteria</taxon>
        <taxon>Candidatus Buchananiibacteriota</taxon>
    </lineage>
</organism>
<dbReference type="GO" id="GO:0004089">
    <property type="term" value="F:carbonate dehydratase activity"/>
    <property type="evidence" value="ECO:0007669"/>
    <property type="project" value="InterPro"/>
</dbReference>
<dbReference type="InterPro" id="IPR036874">
    <property type="entry name" value="Carbonic_anhydrase_sf"/>
</dbReference>
<dbReference type="Gene3D" id="3.40.1050.10">
    <property type="entry name" value="Carbonic anhydrase"/>
    <property type="match status" value="1"/>
</dbReference>
<dbReference type="GO" id="GO:0008270">
    <property type="term" value="F:zinc ion binding"/>
    <property type="evidence" value="ECO:0007669"/>
    <property type="project" value="InterPro"/>
</dbReference>
<sequence>MNSLVICCIDGRMKLSALAELFAQNSLPEGTYDKVFLAGSGMALIKGTMTEEQALLEQIRLAKKLHQINEVVVVLHDDCGAYRIHDPIAEAEVQEKDLVTIAQKLKGIFLNLGVRGGIIKGTASGELSLALEIL</sequence>
<dbReference type="Proteomes" id="UP000178930">
    <property type="component" value="Unassembled WGS sequence"/>
</dbReference>
<accession>A0A1G1XZD2</accession>